<sequence>MVGPGFPDMDGLLVAGQPHWFLGQRVMAECVMGRMACMRRMVGCQRMKKMAKEAWSNEGVSNERWSWSNEPCGPWPFGRAIRLAVGCASVIAWLT</sequence>
<reference evidence="1 2" key="1">
    <citation type="submission" date="2019-05" db="EMBL/GenBank/DDBJ databases">
        <title>Mikania micrantha, genome provides insights into the molecular mechanism of rapid growth.</title>
        <authorList>
            <person name="Liu B."/>
        </authorList>
    </citation>
    <scope>NUCLEOTIDE SEQUENCE [LARGE SCALE GENOMIC DNA]</scope>
    <source>
        <strain evidence="1">NLD-2019</strain>
        <tissue evidence="1">Leaf</tissue>
    </source>
</reference>
<organism evidence="1 2">
    <name type="scientific">Mikania micrantha</name>
    <name type="common">bitter vine</name>
    <dbReference type="NCBI Taxonomy" id="192012"/>
    <lineage>
        <taxon>Eukaryota</taxon>
        <taxon>Viridiplantae</taxon>
        <taxon>Streptophyta</taxon>
        <taxon>Embryophyta</taxon>
        <taxon>Tracheophyta</taxon>
        <taxon>Spermatophyta</taxon>
        <taxon>Magnoliopsida</taxon>
        <taxon>eudicotyledons</taxon>
        <taxon>Gunneridae</taxon>
        <taxon>Pentapetalae</taxon>
        <taxon>asterids</taxon>
        <taxon>campanulids</taxon>
        <taxon>Asterales</taxon>
        <taxon>Asteraceae</taxon>
        <taxon>Asteroideae</taxon>
        <taxon>Heliantheae alliance</taxon>
        <taxon>Eupatorieae</taxon>
        <taxon>Mikania</taxon>
    </lineage>
</organism>
<comment type="caution">
    <text evidence="1">The sequence shown here is derived from an EMBL/GenBank/DDBJ whole genome shotgun (WGS) entry which is preliminary data.</text>
</comment>
<gene>
    <name evidence="1" type="ORF">E3N88_12394</name>
</gene>
<accession>A0A5N6P5D9</accession>
<evidence type="ECO:0000313" key="1">
    <source>
        <dbReference type="EMBL" id="KAD5960921.1"/>
    </source>
</evidence>
<keyword evidence="2" id="KW-1185">Reference proteome</keyword>
<name>A0A5N6P5D9_9ASTR</name>
<proteinExistence type="predicted"/>
<dbReference type="AlphaFoldDB" id="A0A5N6P5D9"/>
<dbReference type="Proteomes" id="UP000326396">
    <property type="component" value="Linkage Group LG14"/>
</dbReference>
<protein>
    <submittedName>
        <fullName evidence="1">Uncharacterized protein</fullName>
    </submittedName>
</protein>
<evidence type="ECO:0000313" key="2">
    <source>
        <dbReference type="Proteomes" id="UP000326396"/>
    </source>
</evidence>
<dbReference type="EMBL" id="SZYD01000006">
    <property type="protein sequence ID" value="KAD5960921.1"/>
    <property type="molecule type" value="Genomic_DNA"/>
</dbReference>